<organism evidence="1 2">
    <name type="scientific">Psychroserpens luteus</name>
    <dbReference type="NCBI Taxonomy" id="1434066"/>
    <lineage>
        <taxon>Bacteria</taxon>
        <taxon>Pseudomonadati</taxon>
        <taxon>Bacteroidota</taxon>
        <taxon>Flavobacteriia</taxon>
        <taxon>Flavobacteriales</taxon>
        <taxon>Flavobacteriaceae</taxon>
        <taxon>Psychroserpens</taxon>
    </lineage>
</organism>
<reference evidence="2" key="1">
    <citation type="journal article" date="2019" name="Int. J. Syst. Evol. Microbiol.">
        <title>The Global Catalogue of Microorganisms (GCM) 10K type strain sequencing project: providing services to taxonomists for standard genome sequencing and annotation.</title>
        <authorList>
            <consortium name="The Broad Institute Genomics Platform"/>
            <consortium name="The Broad Institute Genome Sequencing Center for Infectious Disease"/>
            <person name="Wu L."/>
            <person name="Ma J."/>
        </authorList>
    </citation>
    <scope>NUCLEOTIDE SEQUENCE [LARGE SCALE GENOMIC DNA]</scope>
    <source>
        <strain evidence="2">KCTC 32514</strain>
    </source>
</reference>
<dbReference type="EMBL" id="JBHUOS010000001">
    <property type="protein sequence ID" value="MFD2914774.1"/>
    <property type="molecule type" value="Genomic_DNA"/>
</dbReference>
<comment type="caution">
    <text evidence="1">The sequence shown here is derived from an EMBL/GenBank/DDBJ whole genome shotgun (WGS) entry which is preliminary data.</text>
</comment>
<dbReference type="Proteomes" id="UP001597548">
    <property type="component" value="Unassembled WGS sequence"/>
</dbReference>
<accession>A0ABW5ZP49</accession>
<gene>
    <name evidence="1" type="ORF">ACFS29_03925</name>
</gene>
<evidence type="ECO:0000313" key="1">
    <source>
        <dbReference type="EMBL" id="MFD2914774.1"/>
    </source>
</evidence>
<evidence type="ECO:0000313" key="2">
    <source>
        <dbReference type="Proteomes" id="UP001597548"/>
    </source>
</evidence>
<dbReference type="RefSeq" id="WP_194507552.1">
    <property type="nucleotide sequence ID" value="NZ_JADILU010000003.1"/>
</dbReference>
<sequence>MNKLRKIALGKADLIESNNKWENKQKNSFWKYVPNRIDSSKYELILDSDVVLWEVPAIINKWLNSDGVLINTDWNGRNYGSFEKDIPEKFTFNAGILGFPPQYSFALPDLSLLEEVFLSEQGFVSKEFITSNREMFVIQKLDVFQSNSEEFIDNKVNDILKKHKGAHFCGCNYCHFSHWDKYYKDDVWKYYYSLIK</sequence>
<proteinExistence type="predicted"/>
<protein>
    <submittedName>
        <fullName evidence="1">Uncharacterized protein</fullName>
    </submittedName>
</protein>
<keyword evidence="2" id="KW-1185">Reference proteome</keyword>
<name>A0ABW5ZP49_9FLAO</name>